<dbReference type="Pfam" id="PF00158">
    <property type="entry name" value="Sigma54_activat"/>
    <property type="match status" value="1"/>
</dbReference>
<dbReference type="Gene3D" id="3.30.450.20">
    <property type="entry name" value="PAS domain"/>
    <property type="match status" value="1"/>
</dbReference>
<protein>
    <submittedName>
        <fullName evidence="10">Sigma-54 interaction domain-containing protein</fullName>
    </submittedName>
</protein>
<dbReference type="Proteomes" id="UP001595722">
    <property type="component" value="Unassembled WGS sequence"/>
</dbReference>
<dbReference type="InterPro" id="IPR001610">
    <property type="entry name" value="PAC"/>
</dbReference>
<dbReference type="InterPro" id="IPR027417">
    <property type="entry name" value="P-loop_NTPase"/>
</dbReference>
<dbReference type="InterPro" id="IPR058031">
    <property type="entry name" value="AAA_lid_NorR"/>
</dbReference>
<evidence type="ECO:0000256" key="4">
    <source>
        <dbReference type="ARBA" id="ARBA00023125"/>
    </source>
</evidence>
<dbReference type="CDD" id="cd00009">
    <property type="entry name" value="AAA"/>
    <property type="match status" value="1"/>
</dbReference>
<keyword evidence="3" id="KW-0805">Transcription regulation</keyword>
<dbReference type="InterPro" id="IPR009057">
    <property type="entry name" value="Homeodomain-like_sf"/>
</dbReference>
<organism evidence="10 11">
    <name type="scientific">Bacterioplanoides pacificum</name>
    <dbReference type="NCBI Taxonomy" id="1171596"/>
    <lineage>
        <taxon>Bacteria</taxon>
        <taxon>Pseudomonadati</taxon>
        <taxon>Pseudomonadota</taxon>
        <taxon>Gammaproteobacteria</taxon>
        <taxon>Oceanospirillales</taxon>
        <taxon>Oceanospirillaceae</taxon>
        <taxon>Bacterioplanoides</taxon>
    </lineage>
</organism>
<evidence type="ECO:0000256" key="2">
    <source>
        <dbReference type="ARBA" id="ARBA00022840"/>
    </source>
</evidence>
<keyword evidence="2" id="KW-0067">ATP-binding</keyword>
<evidence type="ECO:0000256" key="1">
    <source>
        <dbReference type="ARBA" id="ARBA00022741"/>
    </source>
</evidence>
<evidence type="ECO:0000313" key="11">
    <source>
        <dbReference type="Proteomes" id="UP001595722"/>
    </source>
</evidence>
<evidence type="ECO:0000256" key="3">
    <source>
        <dbReference type="ARBA" id="ARBA00023015"/>
    </source>
</evidence>
<dbReference type="PROSITE" id="PS00688">
    <property type="entry name" value="SIGMA54_INTERACT_3"/>
    <property type="match status" value="1"/>
</dbReference>
<dbReference type="Gene3D" id="1.10.10.60">
    <property type="entry name" value="Homeodomain-like"/>
    <property type="match status" value="1"/>
</dbReference>
<dbReference type="Gene3D" id="1.10.8.60">
    <property type="match status" value="1"/>
</dbReference>
<dbReference type="RefSeq" id="WP_376867087.1">
    <property type="nucleotide sequence ID" value="NZ_JBHRYB010000013.1"/>
</dbReference>
<keyword evidence="4" id="KW-0238">DNA-binding</keyword>
<keyword evidence="11" id="KW-1185">Reference proteome</keyword>
<dbReference type="InterPro" id="IPR002197">
    <property type="entry name" value="HTH_Fis"/>
</dbReference>
<comment type="caution">
    <text evidence="10">The sequence shown here is derived from an EMBL/GenBank/DDBJ whole genome shotgun (WGS) entry which is preliminary data.</text>
</comment>
<evidence type="ECO:0000313" key="10">
    <source>
        <dbReference type="EMBL" id="MFC3680973.1"/>
    </source>
</evidence>
<dbReference type="CDD" id="cd00130">
    <property type="entry name" value="PAS"/>
    <property type="match status" value="1"/>
</dbReference>
<accession>A0ABV7VTY6</accession>
<dbReference type="InterPro" id="IPR013767">
    <property type="entry name" value="PAS_fold"/>
</dbReference>
<gene>
    <name evidence="10" type="ORF">ACFOMG_12775</name>
</gene>
<dbReference type="Pfam" id="PF00989">
    <property type="entry name" value="PAS"/>
    <property type="match status" value="1"/>
</dbReference>
<dbReference type="InterPro" id="IPR002078">
    <property type="entry name" value="Sigma_54_int"/>
</dbReference>
<keyword evidence="6" id="KW-0175">Coiled coil</keyword>
<reference evidence="11" key="1">
    <citation type="journal article" date="2019" name="Int. J. Syst. Evol. Microbiol.">
        <title>The Global Catalogue of Microorganisms (GCM) 10K type strain sequencing project: providing services to taxonomists for standard genome sequencing and annotation.</title>
        <authorList>
            <consortium name="The Broad Institute Genomics Platform"/>
            <consortium name="The Broad Institute Genome Sequencing Center for Infectious Disease"/>
            <person name="Wu L."/>
            <person name="Ma J."/>
        </authorList>
    </citation>
    <scope>NUCLEOTIDE SEQUENCE [LARGE SCALE GENOMIC DNA]</scope>
    <source>
        <strain evidence="11">KCTC 42424</strain>
    </source>
</reference>
<keyword evidence="5" id="KW-0804">Transcription</keyword>
<dbReference type="Pfam" id="PF02954">
    <property type="entry name" value="HTH_8"/>
    <property type="match status" value="1"/>
</dbReference>
<dbReference type="InterPro" id="IPR025662">
    <property type="entry name" value="Sigma_54_int_dom_ATP-bd_1"/>
</dbReference>
<dbReference type="InterPro" id="IPR035965">
    <property type="entry name" value="PAS-like_dom_sf"/>
</dbReference>
<sequence>MKLTHSELSHRHQRILEAMSEGVYGLNAEGHATFVNQAAERLTGWSQDEIRGKSIHPFHHHSYADGSHYPQHQCPIYLTLQSGKTAHSDQEVFWRKDGSFFPVEYSSSAIIENGEITGAVVVFKDISERLEHQKSLQSALSQVKQLKQQLQDENHLLKQALSEQQGQRHLIGQSDAMQALQTAIQQVAPTPSCVLVQGESGTGKELVAEALHRHSPRAQRAMVKVNCGAIADNLLESELFGHERGAFTSAHQRRIGRFEQADGSTLFLDEVAELSAAAQVKLLRVLQEGEIQRLGSSQTIRIDVRVIAATHRNLEHMVKNGEFRADLYFRLRVFPLTIPPLRERKADIPLLVSHFIASLSHKLGKRPPELLPETLQTLMQYDWPGNVRELANVIEHALIVSDQQLHIPPLSHTTVTPTRQQKPLPLAEAERQHIRQALSYCHGVIGGKSGAAELLGLPPSTLRSRIKKLGL</sequence>
<proteinExistence type="predicted"/>
<dbReference type="InterPro" id="IPR000014">
    <property type="entry name" value="PAS"/>
</dbReference>
<dbReference type="PROSITE" id="PS50112">
    <property type="entry name" value="PAS"/>
    <property type="match status" value="1"/>
</dbReference>
<dbReference type="SUPFAM" id="SSF55785">
    <property type="entry name" value="PYP-like sensor domain (PAS domain)"/>
    <property type="match status" value="1"/>
</dbReference>
<dbReference type="InterPro" id="IPR000700">
    <property type="entry name" value="PAS-assoc_C"/>
</dbReference>
<name>A0ABV7VTY6_9GAMM</name>
<evidence type="ECO:0000259" key="9">
    <source>
        <dbReference type="PROSITE" id="PS50113"/>
    </source>
</evidence>
<dbReference type="PANTHER" id="PTHR32071">
    <property type="entry name" value="TRANSCRIPTIONAL REGULATORY PROTEIN"/>
    <property type="match status" value="1"/>
</dbReference>
<dbReference type="PROSITE" id="PS00675">
    <property type="entry name" value="SIGMA54_INTERACT_1"/>
    <property type="match status" value="1"/>
</dbReference>
<dbReference type="Gene3D" id="3.40.50.300">
    <property type="entry name" value="P-loop containing nucleotide triphosphate hydrolases"/>
    <property type="match status" value="1"/>
</dbReference>
<dbReference type="InterPro" id="IPR025944">
    <property type="entry name" value="Sigma_54_int_dom_CS"/>
</dbReference>
<dbReference type="PROSITE" id="PS50113">
    <property type="entry name" value="PAC"/>
    <property type="match status" value="1"/>
</dbReference>
<evidence type="ECO:0000259" key="8">
    <source>
        <dbReference type="PROSITE" id="PS50112"/>
    </source>
</evidence>
<dbReference type="EMBL" id="JBHRYB010000013">
    <property type="protein sequence ID" value="MFC3680973.1"/>
    <property type="molecule type" value="Genomic_DNA"/>
</dbReference>
<dbReference type="Pfam" id="PF25601">
    <property type="entry name" value="AAA_lid_14"/>
    <property type="match status" value="1"/>
</dbReference>
<dbReference type="SMART" id="SM00091">
    <property type="entry name" value="PAS"/>
    <property type="match status" value="1"/>
</dbReference>
<dbReference type="InterPro" id="IPR003593">
    <property type="entry name" value="AAA+_ATPase"/>
</dbReference>
<feature type="coiled-coil region" evidence="6">
    <location>
        <begin position="129"/>
        <end position="167"/>
    </location>
</feature>
<feature type="domain" description="Sigma-54 factor interaction" evidence="7">
    <location>
        <begin position="170"/>
        <end position="399"/>
    </location>
</feature>
<keyword evidence="1" id="KW-0547">Nucleotide-binding</keyword>
<evidence type="ECO:0000259" key="7">
    <source>
        <dbReference type="PROSITE" id="PS50045"/>
    </source>
</evidence>
<feature type="domain" description="PAS" evidence="8">
    <location>
        <begin position="8"/>
        <end position="54"/>
    </location>
</feature>
<dbReference type="SMART" id="SM00382">
    <property type="entry name" value="AAA"/>
    <property type="match status" value="1"/>
</dbReference>
<dbReference type="PANTHER" id="PTHR32071:SF117">
    <property type="entry name" value="PTS-DEPENDENT DIHYDROXYACETONE KINASE OPERON REGULATORY PROTEIN-RELATED"/>
    <property type="match status" value="1"/>
</dbReference>
<feature type="domain" description="PAC" evidence="9">
    <location>
        <begin position="87"/>
        <end position="138"/>
    </location>
</feature>
<dbReference type="NCBIfam" id="TIGR00229">
    <property type="entry name" value="sensory_box"/>
    <property type="match status" value="1"/>
</dbReference>
<dbReference type="SUPFAM" id="SSF52540">
    <property type="entry name" value="P-loop containing nucleoside triphosphate hydrolases"/>
    <property type="match status" value="1"/>
</dbReference>
<dbReference type="PROSITE" id="PS50045">
    <property type="entry name" value="SIGMA54_INTERACT_4"/>
    <property type="match status" value="1"/>
</dbReference>
<evidence type="ECO:0000256" key="5">
    <source>
        <dbReference type="ARBA" id="ARBA00023163"/>
    </source>
</evidence>
<dbReference type="SUPFAM" id="SSF46689">
    <property type="entry name" value="Homeodomain-like"/>
    <property type="match status" value="1"/>
</dbReference>
<evidence type="ECO:0000256" key="6">
    <source>
        <dbReference type="SAM" id="Coils"/>
    </source>
</evidence>
<dbReference type="SMART" id="SM00086">
    <property type="entry name" value="PAC"/>
    <property type="match status" value="1"/>
</dbReference>